<dbReference type="Pfam" id="PF13927">
    <property type="entry name" value="Ig_3"/>
    <property type="match status" value="1"/>
</dbReference>
<dbReference type="GO" id="GO:0032589">
    <property type="term" value="C:neuron projection membrane"/>
    <property type="evidence" value="ECO:0007669"/>
    <property type="project" value="TreeGrafter"/>
</dbReference>
<dbReference type="Gene3D" id="2.60.40.10">
    <property type="entry name" value="Immunoglobulins"/>
    <property type="match status" value="2"/>
</dbReference>
<dbReference type="InterPro" id="IPR037448">
    <property type="entry name" value="Zig-8"/>
</dbReference>
<dbReference type="GO" id="GO:0050808">
    <property type="term" value="P:synapse organization"/>
    <property type="evidence" value="ECO:0007669"/>
    <property type="project" value="TreeGrafter"/>
</dbReference>
<dbReference type="InterPro" id="IPR003598">
    <property type="entry name" value="Ig_sub2"/>
</dbReference>
<protein>
    <recommendedName>
        <fullName evidence="1">Ig-like domain-containing protein</fullName>
    </recommendedName>
</protein>
<sequence length="240" mass="27291">MGRSGQEWEWSDIDRSGQEWEWSGINRSHKVVWRREKDLHPLTIGMFTFVPDERISVDYNQRTNEWSLIIHNVNPADEATYNCQISTKDSNTRSYKIKLNVKTVQVTGTEYVERGNALHLVCNASGKPDPPHDVQWFKGGERLQSDASRSILITKKIETKALISVLVIQKSQMADAGDYSCRSSNKDTGTLRVHILNVASSQIKRGTKKASSVNSRANLHHISGVTLIVTLWLGHWWHRA</sequence>
<dbReference type="AlphaFoldDB" id="A0AAD9L2Y7"/>
<gene>
    <name evidence="2" type="ORF">NP493_379g00015</name>
</gene>
<dbReference type="Proteomes" id="UP001209878">
    <property type="component" value="Unassembled WGS sequence"/>
</dbReference>
<proteinExistence type="predicted"/>
<dbReference type="InterPro" id="IPR013106">
    <property type="entry name" value="Ig_V-set"/>
</dbReference>
<reference evidence="2" key="1">
    <citation type="journal article" date="2023" name="Mol. Biol. Evol.">
        <title>Third-Generation Sequencing Reveals the Adaptive Role of the Epigenome in Three Deep-Sea Polychaetes.</title>
        <authorList>
            <person name="Perez M."/>
            <person name="Aroh O."/>
            <person name="Sun Y."/>
            <person name="Lan Y."/>
            <person name="Juniper S.K."/>
            <person name="Young C.R."/>
            <person name="Angers B."/>
            <person name="Qian P.Y."/>
        </authorList>
    </citation>
    <scope>NUCLEOTIDE SEQUENCE</scope>
    <source>
        <strain evidence="2">R07B-5</strain>
    </source>
</reference>
<dbReference type="InterPro" id="IPR007110">
    <property type="entry name" value="Ig-like_dom"/>
</dbReference>
<dbReference type="EMBL" id="JAODUO010000379">
    <property type="protein sequence ID" value="KAK2181817.1"/>
    <property type="molecule type" value="Genomic_DNA"/>
</dbReference>
<organism evidence="2 3">
    <name type="scientific">Ridgeia piscesae</name>
    <name type="common">Tubeworm</name>
    <dbReference type="NCBI Taxonomy" id="27915"/>
    <lineage>
        <taxon>Eukaryota</taxon>
        <taxon>Metazoa</taxon>
        <taxon>Spiralia</taxon>
        <taxon>Lophotrochozoa</taxon>
        <taxon>Annelida</taxon>
        <taxon>Polychaeta</taxon>
        <taxon>Sedentaria</taxon>
        <taxon>Canalipalpata</taxon>
        <taxon>Sabellida</taxon>
        <taxon>Siboglinidae</taxon>
        <taxon>Ridgeia</taxon>
    </lineage>
</organism>
<dbReference type="InterPro" id="IPR013783">
    <property type="entry name" value="Ig-like_fold"/>
</dbReference>
<evidence type="ECO:0000313" key="2">
    <source>
        <dbReference type="EMBL" id="KAK2181817.1"/>
    </source>
</evidence>
<dbReference type="PANTHER" id="PTHR23279">
    <property type="entry name" value="DEFECTIVE PROBOSCIS EXTENSION RESPONSE DPR -RELATED"/>
    <property type="match status" value="1"/>
</dbReference>
<dbReference type="SUPFAM" id="SSF48726">
    <property type="entry name" value="Immunoglobulin"/>
    <property type="match status" value="2"/>
</dbReference>
<dbReference type="PANTHER" id="PTHR23279:SF36">
    <property type="entry name" value="DEFECTIVE PROBOSCIS EXTENSION RESPONSE 9, ISOFORM A"/>
    <property type="match status" value="1"/>
</dbReference>
<comment type="caution">
    <text evidence="2">The sequence shown here is derived from an EMBL/GenBank/DDBJ whole genome shotgun (WGS) entry which is preliminary data.</text>
</comment>
<accession>A0AAD9L2Y7</accession>
<dbReference type="InterPro" id="IPR036179">
    <property type="entry name" value="Ig-like_dom_sf"/>
</dbReference>
<dbReference type="Pfam" id="PF07686">
    <property type="entry name" value="V-set"/>
    <property type="match status" value="1"/>
</dbReference>
<dbReference type="SMART" id="SM00409">
    <property type="entry name" value="IG"/>
    <property type="match status" value="2"/>
</dbReference>
<dbReference type="PROSITE" id="PS50835">
    <property type="entry name" value="IG_LIKE"/>
    <property type="match status" value="1"/>
</dbReference>
<dbReference type="InterPro" id="IPR003599">
    <property type="entry name" value="Ig_sub"/>
</dbReference>
<evidence type="ECO:0000259" key="1">
    <source>
        <dbReference type="PROSITE" id="PS50835"/>
    </source>
</evidence>
<name>A0AAD9L2Y7_RIDPI</name>
<keyword evidence="3" id="KW-1185">Reference proteome</keyword>
<dbReference type="SMART" id="SM00408">
    <property type="entry name" value="IGc2"/>
    <property type="match status" value="2"/>
</dbReference>
<feature type="domain" description="Ig-like" evidence="1">
    <location>
        <begin position="101"/>
        <end position="192"/>
    </location>
</feature>
<evidence type="ECO:0000313" key="3">
    <source>
        <dbReference type="Proteomes" id="UP001209878"/>
    </source>
</evidence>